<keyword evidence="2" id="KW-1185">Reference proteome</keyword>
<evidence type="ECO:0000313" key="1">
    <source>
        <dbReference type="EMBL" id="KAI5650896.1"/>
    </source>
</evidence>
<evidence type="ECO:0000313" key="2">
    <source>
        <dbReference type="Proteomes" id="UP001060085"/>
    </source>
</evidence>
<proteinExistence type="predicted"/>
<gene>
    <name evidence="1" type="ORF">M9H77_36901</name>
</gene>
<comment type="caution">
    <text evidence="1">The sequence shown here is derived from an EMBL/GenBank/DDBJ whole genome shotgun (WGS) entry which is preliminary data.</text>
</comment>
<organism evidence="1 2">
    <name type="scientific">Catharanthus roseus</name>
    <name type="common">Madagascar periwinkle</name>
    <name type="synonym">Vinca rosea</name>
    <dbReference type="NCBI Taxonomy" id="4058"/>
    <lineage>
        <taxon>Eukaryota</taxon>
        <taxon>Viridiplantae</taxon>
        <taxon>Streptophyta</taxon>
        <taxon>Embryophyta</taxon>
        <taxon>Tracheophyta</taxon>
        <taxon>Spermatophyta</taxon>
        <taxon>Magnoliopsida</taxon>
        <taxon>eudicotyledons</taxon>
        <taxon>Gunneridae</taxon>
        <taxon>Pentapetalae</taxon>
        <taxon>asterids</taxon>
        <taxon>lamiids</taxon>
        <taxon>Gentianales</taxon>
        <taxon>Apocynaceae</taxon>
        <taxon>Rauvolfioideae</taxon>
        <taxon>Vinceae</taxon>
        <taxon>Catharanthinae</taxon>
        <taxon>Catharanthus</taxon>
    </lineage>
</organism>
<accession>A0ACB9ZUG2</accession>
<dbReference type="EMBL" id="CM044708">
    <property type="protein sequence ID" value="KAI5650896.1"/>
    <property type="molecule type" value="Genomic_DNA"/>
</dbReference>
<dbReference type="Proteomes" id="UP001060085">
    <property type="component" value="Linkage Group LG08"/>
</dbReference>
<protein>
    <submittedName>
        <fullName evidence="1">Uncharacterized protein</fullName>
    </submittedName>
</protein>
<name>A0ACB9ZUG2_CATRO</name>
<reference evidence="2" key="1">
    <citation type="journal article" date="2023" name="Nat. Plants">
        <title>Single-cell RNA sequencing provides a high-resolution roadmap for understanding the multicellular compartmentation of specialized metabolism.</title>
        <authorList>
            <person name="Sun S."/>
            <person name="Shen X."/>
            <person name="Li Y."/>
            <person name="Li Y."/>
            <person name="Wang S."/>
            <person name="Li R."/>
            <person name="Zhang H."/>
            <person name="Shen G."/>
            <person name="Guo B."/>
            <person name="Wei J."/>
            <person name="Xu J."/>
            <person name="St-Pierre B."/>
            <person name="Chen S."/>
            <person name="Sun C."/>
        </authorList>
    </citation>
    <scope>NUCLEOTIDE SEQUENCE [LARGE SCALE GENOMIC DNA]</scope>
</reference>
<sequence>MDNIIAGRLVGTEIHGFRTMGDLDMANILEEAKARWLRPNEIHAILYNYKYFNVQVKPVNLPASGTMVLFDRKMLRNFRKDGHNWKKKKDGKTVKEAHEHLKVGNEERIHVYYAHGEDNPTFVRRCYWLLDKSLEHIVLVHYRETQELQKQVQASPATPGNSNSSSGNSDPSASLVLSEESDSVVDRAYYTSHRADLVQDESANIKDHELRLHEINTLEWDDLLVPDDSNRRITTQEGGYSVRLPYQYETNGYRINSLPANKLPAEDYLVNFPGLGLGNPVNNFNVPADIGRQSMQGQITSTSLQNNFGKTALSLGNSIDNLIKDGLQTQDSFGRWINDIIIESPVSADDMTLGSSVSTSHQSFTSPSMGPNLSSIPEQYQIFYITDISPSWASSTEPTKILVVGFFHEGLADVVKSSVFCNCGDVCAPATAIQPGVFRILIPPQAPGVVDLFLSFDAEKPISQVVTFEFRAPRIENNLISSSEKSNWEEFQVQLRLARLLFSTSRIFDIVSSKISPYTLKEAKTFARKTSNIADGWTRLDKSIKAKEVPFPEAKDSLFELTLQNRLYEWLLERVIEGCKITERDEQGQGVIHLCAILGYTWAVYPFSWSGLSLDYRDKLGWTALHWAAYYGREKMVAKLLSAGAKANLVSDPTSENPGGCTAADLASKNGHEGLAAYLAEKALVQHFEAMTLAGNVSGSLQAPAAIDSENPGNFTEEELNLKETLAAYRTAADAAARIQAAFREHSFKVRSKVVESSNPELEARNIIAAMKIQHAFRNYETRKQMAAAARIQYRFRTWKMRRDFLNMRRQAIKIQSVFRGFQVRRQYRKIIWSVGVLEKAILRWRLKRKGFRGLQVQSDEAVKDQTQASDTEEDFFHASRKQAEERVERSVVRVQAMFRSKHAQEEYRRMKLEHNSATLEYQELQNPDEMREV</sequence>